<keyword evidence="5 8" id="KW-0472">Membrane</keyword>
<dbReference type="AlphaFoldDB" id="A0A336KB81"/>
<feature type="transmembrane region" description="Helical" evidence="8">
    <location>
        <begin position="37"/>
        <end position="56"/>
    </location>
</feature>
<evidence type="ECO:0000256" key="8">
    <source>
        <dbReference type="RuleBase" id="RU363108"/>
    </source>
</evidence>
<evidence type="ECO:0000313" key="10">
    <source>
        <dbReference type="EMBL" id="SSX18716.1"/>
    </source>
</evidence>
<dbReference type="Pfam" id="PF08395">
    <property type="entry name" value="7tm_7"/>
    <property type="match status" value="1"/>
</dbReference>
<evidence type="ECO:0000256" key="2">
    <source>
        <dbReference type="ARBA" id="ARBA00022475"/>
    </source>
</evidence>
<keyword evidence="3 8" id="KW-0812">Transmembrane</keyword>
<name>A0A336KB81_CULSO</name>
<dbReference type="GO" id="GO:0030425">
    <property type="term" value="C:dendrite"/>
    <property type="evidence" value="ECO:0007669"/>
    <property type="project" value="TreeGrafter"/>
</dbReference>
<evidence type="ECO:0000256" key="7">
    <source>
        <dbReference type="ARBA" id="ARBA00023224"/>
    </source>
</evidence>
<comment type="subcellular location">
    <subcellularLocation>
        <location evidence="1 8">Cell membrane</location>
        <topology evidence="1 8">Multi-pass membrane protein</topology>
    </subcellularLocation>
</comment>
<feature type="transmembrane region" description="Helical" evidence="8">
    <location>
        <begin position="134"/>
        <end position="158"/>
    </location>
</feature>
<sequence length="385" mass="44286">MDTMLRALMPFIKLFQAVGLSPLIVTDSKIIEARHMTIYSIVSIATFLIAFLYGFFQEDLFSIPNEQPMNEIAHTVDFIQLTGIRIAHLIILFEALVQRKNLIRLISRLNDWDLIVQKQFNTLHFDHQVIRKKILFKLLGSGTFYLGIQLTLLLIILLRAQYQFTYYWSLYLIPFTDRFQLVNMKIEQLQLNASIENSFKNSSRNAKSNSNSPNNHTNDLSSIDQLIIVRQLYDKLWELTNLTNKCFGLSLLVNIGNDFVAITGHCYWIFLTIENIPVGTNDILAVIGSCIWTIPSLINSFMIASICHVTVEKAHEAGFVLHQIKHDPLNEGQNMVIQQFSLQLLHQKIKFTAYGFFNIDFSLLFTMISASTTYLVIIIQMHKDA</sequence>
<evidence type="ECO:0000256" key="6">
    <source>
        <dbReference type="ARBA" id="ARBA00023170"/>
    </source>
</evidence>
<evidence type="ECO:0000256" key="3">
    <source>
        <dbReference type="ARBA" id="ARBA00022692"/>
    </source>
</evidence>
<dbReference type="PANTHER" id="PTHR21143">
    <property type="entry name" value="INVERTEBRATE GUSTATORY RECEPTOR"/>
    <property type="match status" value="1"/>
</dbReference>
<dbReference type="GO" id="GO:0007165">
    <property type="term" value="P:signal transduction"/>
    <property type="evidence" value="ECO:0007669"/>
    <property type="project" value="UniProtKB-KW"/>
</dbReference>
<dbReference type="GO" id="GO:0030424">
    <property type="term" value="C:axon"/>
    <property type="evidence" value="ECO:0007669"/>
    <property type="project" value="TreeGrafter"/>
</dbReference>
<dbReference type="OMA" id="CNLWQWR"/>
<reference evidence="10" key="2">
    <citation type="submission" date="2018-07" db="EMBL/GenBank/DDBJ databases">
        <authorList>
            <person name="Quirk P.G."/>
            <person name="Krulwich T.A."/>
        </authorList>
    </citation>
    <scope>NUCLEOTIDE SEQUENCE</scope>
</reference>
<keyword evidence="6 8" id="KW-0675">Receptor</keyword>
<evidence type="ECO:0000256" key="1">
    <source>
        <dbReference type="ARBA" id="ARBA00004651"/>
    </source>
</evidence>
<dbReference type="GO" id="GO:0050909">
    <property type="term" value="P:sensory perception of taste"/>
    <property type="evidence" value="ECO:0007669"/>
    <property type="project" value="InterPro"/>
</dbReference>
<feature type="transmembrane region" description="Helical" evidence="8">
    <location>
        <begin position="351"/>
        <end position="379"/>
    </location>
</feature>
<dbReference type="GO" id="GO:0005886">
    <property type="term" value="C:plasma membrane"/>
    <property type="evidence" value="ECO:0007669"/>
    <property type="project" value="UniProtKB-SubCell"/>
</dbReference>
<proteinExistence type="inferred from homology"/>
<dbReference type="GO" id="GO:0007635">
    <property type="term" value="P:chemosensory behavior"/>
    <property type="evidence" value="ECO:0007669"/>
    <property type="project" value="TreeGrafter"/>
</dbReference>
<reference evidence="9" key="1">
    <citation type="submission" date="2018-04" db="EMBL/GenBank/DDBJ databases">
        <authorList>
            <person name="Go L.Y."/>
            <person name="Mitchell J.A."/>
        </authorList>
    </citation>
    <scope>NUCLEOTIDE SEQUENCE</scope>
    <source>
        <tissue evidence="9">Whole organism</tissue>
    </source>
</reference>
<keyword evidence="7 8" id="KW-0807">Transducer</keyword>
<evidence type="ECO:0000256" key="5">
    <source>
        <dbReference type="ARBA" id="ARBA00023136"/>
    </source>
</evidence>
<keyword evidence="2 8" id="KW-1003">Cell membrane</keyword>
<dbReference type="PANTHER" id="PTHR21143:SF104">
    <property type="entry name" value="GUSTATORY RECEPTOR 8A-RELATED"/>
    <property type="match status" value="1"/>
</dbReference>
<comment type="caution">
    <text evidence="8">Lacks conserved residue(s) required for the propagation of feature annotation.</text>
</comment>
<comment type="similarity">
    <text evidence="8">Belongs to the insect chemoreceptor superfamily. Gustatory receptor (GR) family.</text>
</comment>
<dbReference type="GO" id="GO:0043025">
    <property type="term" value="C:neuronal cell body"/>
    <property type="evidence" value="ECO:0007669"/>
    <property type="project" value="TreeGrafter"/>
</dbReference>
<accession>A0A336KB81</accession>
<evidence type="ECO:0000313" key="9">
    <source>
        <dbReference type="EMBL" id="SSW98330.1"/>
    </source>
</evidence>
<dbReference type="EMBL" id="UFQS01000042">
    <property type="protein sequence ID" value="SSW98330.1"/>
    <property type="molecule type" value="Genomic_DNA"/>
</dbReference>
<organism evidence="9">
    <name type="scientific">Culicoides sonorensis</name>
    <name type="common">Biting midge</name>
    <dbReference type="NCBI Taxonomy" id="179676"/>
    <lineage>
        <taxon>Eukaryota</taxon>
        <taxon>Metazoa</taxon>
        <taxon>Ecdysozoa</taxon>
        <taxon>Arthropoda</taxon>
        <taxon>Hexapoda</taxon>
        <taxon>Insecta</taxon>
        <taxon>Pterygota</taxon>
        <taxon>Neoptera</taxon>
        <taxon>Endopterygota</taxon>
        <taxon>Diptera</taxon>
        <taxon>Nematocera</taxon>
        <taxon>Chironomoidea</taxon>
        <taxon>Ceratopogonidae</taxon>
        <taxon>Ceratopogoninae</taxon>
        <taxon>Culicoides</taxon>
        <taxon>Monoculicoides</taxon>
    </lineage>
</organism>
<dbReference type="InterPro" id="IPR013604">
    <property type="entry name" value="7TM_chemorcpt"/>
</dbReference>
<feature type="transmembrane region" description="Helical" evidence="8">
    <location>
        <begin position="76"/>
        <end position="97"/>
    </location>
</feature>
<dbReference type="GO" id="GO:0008049">
    <property type="term" value="P:male courtship behavior"/>
    <property type="evidence" value="ECO:0007669"/>
    <property type="project" value="TreeGrafter"/>
</dbReference>
<comment type="function">
    <text evidence="8">Gustatory receptor which mediates acceptance or avoidance behavior, depending on its substrates.</text>
</comment>
<keyword evidence="4 8" id="KW-1133">Transmembrane helix</keyword>
<protein>
    <recommendedName>
        <fullName evidence="8">Gustatory receptor</fullName>
    </recommendedName>
</protein>
<gene>
    <name evidence="9" type="primary">CSON010517</name>
</gene>
<dbReference type="EMBL" id="UFQT01000042">
    <property type="protein sequence ID" value="SSX18716.1"/>
    <property type="molecule type" value="Genomic_DNA"/>
</dbReference>
<dbReference type="VEuPathDB" id="VectorBase:CSON010517"/>
<evidence type="ECO:0000256" key="4">
    <source>
        <dbReference type="ARBA" id="ARBA00022989"/>
    </source>
</evidence>